<dbReference type="Pfam" id="PF05987">
    <property type="entry name" value="DUF898"/>
    <property type="match status" value="1"/>
</dbReference>
<proteinExistence type="predicted"/>
<keyword evidence="1" id="KW-0472">Membrane</keyword>
<gene>
    <name evidence="2" type="ORF">PF327_05500</name>
</gene>
<dbReference type="RefSeq" id="WP_289401626.1">
    <property type="nucleotide sequence ID" value="NZ_JAQIBC010000002.1"/>
</dbReference>
<dbReference type="EMBL" id="JAQIBC010000002">
    <property type="protein sequence ID" value="MDM5263649.1"/>
    <property type="molecule type" value="Genomic_DNA"/>
</dbReference>
<sequence>MKSLKFEGSGREYFKIWIVNVLLTIVTLGFYYPWAKVRNRRYFYANSILDGRNFEYHATGKQLFIGFLVAMSLFVVYVVIQQVSPMGNLILIGALFVAIPWIIWRSMMFNMRMTSFSNVRFGFVGKLRDSYMNFFVYPALLMIGYVVLAIGVEVLMPILGVGLTSLISFIVFLTFIVFAVSFIKKKNTEYAINLSRYGQGIFQTNIQIKEFMNIMVKTIGIALLTMFITALIIGALVYATVGLETLVSIQEAANDPQMMQAQMAAIVPIIGLAYLGMILASMFIMAYYMTRQRTYVYENTTLDDAISFGSTLKAKQFAWVMMTNFLAVIATLGLAMPWAKVRVARVMLENTQVHTDAGFDQYMTQRQNEASSLGEQIGDAFDVDVGLGF</sequence>
<feature type="transmembrane region" description="Helical" evidence="1">
    <location>
        <begin position="317"/>
        <end position="339"/>
    </location>
</feature>
<keyword evidence="1" id="KW-0812">Transmembrane</keyword>
<keyword evidence="1" id="KW-1133">Transmembrane helix</keyword>
<reference evidence="2" key="1">
    <citation type="submission" date="2023-01" db="EMBL/GenBank/DDBJ databases">
        <title>Sulfurovum sp. XTW-4 genome assembly.</title>
        <authorList>
            <person name="Wang J."/>
        </authorList>
    </citation>
    <scope>NUCLEOTIDE SEQUENCE</scope>
    <source>
        <strain evidence="2">XTW-4</strain>
    </source>
</reference>
<accession>A0ABT7QRF4</accession>
<dbReference type="InterPro" id="IPR010295">
    <property type="entry name" value="DUF898"/>
</dbReference>
<feature type="transmembrane region" description="Helical" evidence="1">
    <location>
        <begin position="158"/>
        <end position="183"/>
    </location>
</feature>
<protein>
    <submittedName>
        <fullName evidence="2">YjgN family protein</fullName>
    </submittedName>
</protein>
<feature type="transmembrane region" description="Helical" evidence="1">
    <location>
        <begin position="261"/>
        <end position="288"/>
    </location>
</feature>
<keyword evidence="3" id="KW-1185">Reference proteome</keyword>
<feature type="transmembrane region" description="Helical" evidence="1">
    <location>
        <begin position="134"/>
        <end position="152"/>
    </location>
</feature>
<dbReference type="Proteomes" id="UP001169066">
    <property type="component" value="Unassembled WGS sequence"/>
</dbReference>
<feature type="transmembrane region" description="Helical" evidence="1">
    <location>
        <begin position="86"/>
        <end position="104"/>
    </location>
</feature>
<evidence type="ECO:0000313" key="3">
    <source>
        <dbReference type="Proteomes" id="UP001169066"/>
    </source>
</evidence>
<evidence type="ECO:0000256" key="1">
    <source>
        <dbReference type="SAM" id="Phobius"/>
    </source>
</evidence>
<feature type="transmembrane region" description="Helical" evidence="1">
    <location>
        <begin position="14"/>
        <end position="34"/>
    </location>
</feature>
<evidence type="ECO:0000313" key="2">
    <source>
        <dbReference type="EMBL" id="MDM5263649.1"/>
    </source>
</evidence>
<name>A0ABT7QRF4_9BACT</name>
<organism evidence="2 3">
    <name type="scientific">Sulfurovum xiamenensis</name>
    <dbReference type="NCBI Taxonomy" id="3019066"/>
    <lineage>
        <taxon>Bacteria</taxon>
        <taxon>Pseudomonadati</taxon>
        <taxon>Campylobacterota</taxon>
        <taxon>Epsilonproteobacteria</taxon>
        <taxon>Campylobacterales</taxon>
        <taxon>Sulfurovaceae</taxon>
        <taxon>Sulfurovum</taxon>
    </lineage>
</organism>
<feature type="transmembrane region" description="Helical" evidence="1">
    <location>
        <begin position="62"/>
        <end position="80"/>
    </location>
</feature>
<comment type="caution">
    <text evidence="2">The sequence shown here is derived from an EMBL/GenBank/DDBJ whole genome shotgun (WGS) entry which is preliminary data.</text>
</comment>
<feature type="transmembrane region" description="Helical" evidence="1">
    <location>
        <begin position="219"/>
        <end position="241"/>
    </location>
</feature>